<gene>
    <name evidence="2" type="ORF">AC812_07080</name>
</gene>
<dbReference type="EMBL" id="LGHJ01000012">
    <property type="protein sequence ID" value="KPL76406.1"/>
    <property type="molecule type" value="Genomic_DNA"/>
</dbReference>
<keyword evidence="1" id="KW-0472">Membrane</keyword>
<accession>A0A0P6X1S2</accession>
<dbReference type="Proteomes" id="UP000050514">
    <property type="component" value="Unassembled WGS sequence"/>
</dbReference>
<organism evidence="2 3">
    <name type="scientific">Bellilinea caldifistulae</name>
    <dbReference type="NCBI Taxonomy" id="360411"/>
    <lineage>
        <taxon>Bacteria</taxon>
        <taxon>Bacillati</taxon>
        <taxon>Chloroflexota</taxon>
        <taxon>Anaerolineae</taxon>
        <taxon>Anaerolineales</taxon>
        <taxon>Anaerolineaceae</taxon>
        <taxon>Bellilinea</taxon>
    </lineage>
</organism>
<feature type="transmembrane region" description="Helical" evidence="1">
    <location>
        <begin position="62"/>
        <end position="79"/>
    </location>
</feature>
<evidence type="ECO:0000313" key="3">
    <source>
        <dbReference type="Proteomes" id="UP000050514"/>
    </source>
</evidence>
<reference evidence="2 3" key="1">
    <citation type="submission" date="2015-07" db="EMBL/GenBank/DDBJ databases">
        <title>Draft genome of Bellilinea caldifistulae DSM 17877.</title>
        <authorList>
            <person name="Hemp J."/>
            <person name="Ward L.M."/>
            <person name="Pace L.A."/>
            <person name="Fischer W.W."/>
        </authorList>
    </citation>
    <scope>NUCLEOTIDE SEQUENCE [LARGE SCALE GENOMIC DNA]</scope>
    <source>
        <strain evidence="2 3">GOMI-1</strain>
    </source>
</reference>
<comment type="caution">
    <text evidence="2">The sequence shown here is derived from an EMBL/GenBank/DDBJ whole genome shotgun (WGS) entry which is preliminary data.</text>
</comment>
<feature type="transmembrane region" description="Helical" evidence="1">
    <location>
        <begin position="124"/>
        <end position="145"/>
    </location>
</feature>
<protein>
    <submittedName>
        <fullName evidence="2">Uncharacterized protein</fullName>
    </submittedName>
</protein>
<keyword evidence="3" id="KW-1185">Reference proteome</keyword>
<feature type="transmembrane region" description="Helical" evidence="1">
    <location>
        <begin position="30"/>
        <end position="50"/>
    </location>
</feature>
<proteinExistence type="predicted"/>
<keyword evidence="1" id="KW-1133">Transmembrane helix</keyword>
<feature type="transmembrane region" description="Helical" evidence="1">
    <location>
        <begin position="85"/>
        <end position="104"/>
    </location>
</feature>
<name>A0A0P6X1S2_9CHLR</name>
<keyword evidence="1" id="KW-0812">Transmembrane</keyword>
<dbReference type="RefSeq" id="WP_061919517.1">
    <property type="nucleotide sequence ID" value="NZ_DF967971.1"/>
</dbReference>
<evidence type="ECO:0000256" key="1">
    <source>
        <dbReference type="SAM" id="Phobius"/>
    </source>
</evidence>
<dbReference type="AlphaFoldDB" id="A0A0P6X1S2"/>
<sequence>MKRLLLPFVSLTGILWLTAGWLTWVIRNEVGMVNGIVLGGLVTLAAIYLLRTCVSLMSARTFVALLTLSLVLFSILMVFRYEADIWQSIVLAAAFILALVGLTIGVDKLTGSGWEFTLQQIRGLLTGCVLLVAAAYLLPSLVWLVSNSWNQPEWLSNASLLLTSFRFR</sequence>
<dbReference type="STRING" id="360411.AC812_07080"/>
<evidence type="ECO:0000313" key="2">
    <source>
        <dbReference type="EMBL" id="KPL76406.1"/>
    </source>
</evidence>